<proteinExistence type="predicted"/>
<accession>A0A9W8I5L5</accession>
<protein>
    <recommendedName>
        <fullName evidence="3">F-box domain-containing protein</fullName>
    </recommendedName>
</protein>
<evidence type="ECO:0008006" key="3">
    <source>
        <dbReference type="Google" id="ProtNLM"/>
    </source>
</evidence>
<evidence type="ECO:0000313" key="2">
    <source>
        <dbReference type="Proteomes" id="UP001139887"/>
    </source>
</evidence>
<evidence type="ECO:0000313" key="1">
    <source>
        <dbReference type="EMBL" id="KAJ2846118.1"/>
    </source>
</evidence>
<keyword evidence="2" id="KW-1185">Reference proteome</keyword>
<sequence length="579" mass="66285">MDPTQQTLQNLPKHLVQKIACKATNWTPPDIYASLPCIGNPIWKMQKYVSICRSWRYSCMPLYCQDVSLTMDYKMQNIEQNHYWLATIPGISSCHGEQYSRYAHLQVPLISIINGKLPEAMQSAPYNSSVFPHVTVIWLKLSKGAKSQSSDLPSKDNVLLFVQLVRRIFPNAQICSITSSIVFDSLDEENEVGPYATLLFHELMRSMSGIKYFAASSHSFNTSLPQPATLSSITYFECPNSLRYFIELIRSNHRSLQSLYLETTSTDLPYRLVQPTNDGSGDLQYSQLNILSLECSEPAQVSAKYAPSSAVFPQLRQLILHQPYPFTNDALFRGNLKSLQQLSMHLQVQDILLLLRLGILTKQFTNVEHLQLQVFMRDYPFDKQMGSLIAHFPWQIAGSNLQSLSVQFDTFCYKDALLSALQQPSYSSIERQDFLCHQSLEFLRLNAVPLQIHQVLQVIEYLPRLVQLNIDPESIDFDKDIRLQDTVSSSQLLKLQKATQKQPHFASRLRKIVFGLGAFTDMLGAAHFAIQLVILCPRVERICWINYSVFFIDNCKQLADEHPLYKQFSSRLCLVDWNK</sequence>
<dbReference type="AlphaFoldDB" id="A0A9W8I5L5"/>
<organism evidence="1 2">
    <name type="scientific">Coemansia brasiliensis</name>
    <dbReference type="NCBI Taxonomy" id="2650707"/>
    <lineage>
        <taxon>Eukaryota</taxon>
        <taxon>Fungi</taxon>
        <taxon>Fungi incertae sedis</taxon>
        <taxon>Zoopagomycota</taxon>
        <taxon>Kickxellomycotina</taxon>
        <taxon>Kickxellomycetes</taxon>
        <taxon>Kickxellales</taxon>
        <taxon>Kickxellaceae</taxon>
        <taxon>Coemansia</taxon>
    </lineage>
</organism>
<dbReference type="Proteomes" id="UP001139887">
    <property type="component" value="Unassembled WGS sequence"/>
</dbReference>
<name>A0A9W8I5L5_9FUNG</name>
<dbReference type="OrthoDB" id="5527805at2759"/>
<comment type="caution">
    <text evidence="1">The sequence shown here is derived from an EMBL/GenBank/DDBJ whole genome shotgun (WGS) entry which is preliminary data.</text>
</comment>
<dbReference type="EMBL" id="JANBUW010000621">
    <property type="protein sequence ID" value="KAJ2846118.1"/>
    <property type="molecule type" value="Genomic_DNA"/>
</dbReference>
<reference evidence="1" key="1">
    <citation type="submission" date="2022-07" db="EMBL/GenBank/DDBJ databases">
        <title>Phylogenomic reconstructions and comparative analyses of Kickxellomycotina fungi.</title>
        <authorList>
            <person name="Reynolds N.K."/>
            <person name="Stajich J.E."/>
            <person name="Barry K."/>
            <person name="Grigoriev I.V."/>
            <person name="Crous P."/>
            <person name="Smith M.E."/>
        </authorList>
    </citation>
    <scope>NUCLEOTIDE SEQUENCE</scope>
    <source>
        <strain evidence="1">NRRL 1566</strain>
    </source>
</reference>
<gene>
    <name evidence="1" type="ORF">IWW36_004499</name>
</gene>